<organism evidence="1">
    <name type="scientific">Sipha flava</name>
    <name type="common">yellow sugarcane aphid</name>
    <dbReference type="NCBI Taxonomy" id="143950"/>
    <lineage>
        <taxon>Eukaryota</taxon>
        <taxon>Metazoa</taxon>
        <taxon>Ecdysozoa</taxon>
        <taxon>Arthropoda</taxon>
        <taxon>Hexapoda</taxon>
        <taxon>Insecta</taxon>
        <taxon>Pterygota</taxon>
        <taxon>Neoptera</taxon>
        <taxon>Paraneoptera</taxon>
        <taxon>Hemiptera</taxon>
        <taxon>Sternorrhyncha</taxon>
        <taxon>Aphidomorpha</taxon>
        <taxon>Aphidoidea</taxon>
        <taxon>Aphididae</taxon>
        <taxon>Sipha</taxon>
    </lineage>
</organism>
<proteinExistence type="predicted"/>
<reference evidence="1" key="1">
    <citation type="submission" date="2018-04" db="EMBL/GenBank/DDBJ databases">
        <title>Transcriptome assembly of Sipha flava.</title>
        <authorList>
            <person name="Scully E.D."/>
            <person name="Geib S.M."/>
            <person name="Palmer N.A."/>
            <person name="Koch K."/>
            <person name="Bradshaw J."/>
            <person name="Heng-Moss T."/>
            <person name="Sarath G."/>
        </authorList>
    </citation>
    <scope>NUCLEOTIDE SEQUENCE</scope>
</reference>
<sequence length="168" mass="19274">MLCNREHVMKMIETPKSSYRAKRGLINIVGKIANVSYGACDSTDAEYFYNKMREQEFSKSRIAQLTDKQTQIMQSTISNVNSLLLEIGESQTKLSDKYNYLLKEIQVEKIQIGILEFNTAQEERVSLLNIILTQYAFEMENLVNIINMALQALVHSSILDIKTLKKTN</sequence>
<protein>
    <submittedName>
        <fullName evidence="1">Uncharacterized protein</fullName>
    </submittedName>
</protein>
<dbReference type="OrthoDB" id="6624460at2759"/>
<dbReference type="AlphaFoldDB" id="A0A2S2Q5E7"/>
<dbReference type="Pfam" id="PF12259">
    <property type="entry name" value="Baculo_F"/>
    <property type="match status" value="1"/>
</dbReference>
<dbReference type="InterPro" id="IPR022048">
    <property type="entry name" value="Envelope_fusion-like"/>
</dbReference>
<dbReference type="EMBL" id="GGMS01003755">
    <property type="protein sequence ID" value="MBY72958.1"/>
    <property type="molecule type" value="Transcribed_RNA"/>
</dbReference>
<accession>A0A2S2Q5E7</accession>
<evidence type="ECO:0000313" key="1">
    <source>
        <dbReference type="EMBL" id="MBY72958.1"/>
    </source>
</evidence>
<gene>
    <name evidence="1" type="ORF">g.113474</name>
</gene>
<name>A0A2S2Q5E7_9HEMI</name>